<feature type="transmembrane region" description="Helical" evidence="1">
    <location>
        <begin position="88"/>
        <end position="115"/>
    </location>
</feature>
<gene>
    <name evidence="2" type="ORF">EFQ99_08425</name>
</gene>
<evidence type="ECO:0000313" key="2">
    <source>
        <dbReference type="EMBL" id="RUM26284.1"/>
    </source>
</evidence>
<keyword evidence="1" id="KW-1133">Transmembrane helix</keyword>
<keyword evidence="1" id="KW-0812">Transmembrane</keyword>
<dbReference type="Pfam" id="PF04307">
    <property type="entry name" value="YdjM"/>
    <property type="match status" value="1"/>
</dbReference>
<dbReference type="GO" id="GO:0016787">
    <property type="term" value="F:hydrolase activity"/>
    <property type="evidence" value="ECO:0007669"/>
    <property type="project" value="UniProtKB-KW"/>
</dbReference>
<keyword evidence="1" id="KW-0472">Membrane</keyword>
<feature type="transmembrane region" description="Helical" evidence="1">
    <location>
        <begin position="30"/>
        <end position="51"/>
    </location>
</feature>
<reference evidence="3" key="1">
    <citation type="submission" date="2018-11" db="EMBL/GenBank/DDBJ databases">
        <title>Rhizobium chutanense sp. nov., isolated from root nodules of Phaseolus vulgaris in China.</title>
        <authorList>
            <person name="Huo Y."/>
        </authorList>
    </citation>
    <scope>NUCLEOTIDE SEQUENCE [LARGE SCALE GENOMIC DNA]</scope>
    <source>
        <strain evidence="3">CCBAU 65647</strain>
    </source>
</reference>
<dbReference type="OrthoDB" id="199738at2"/>
<evidence type="ECO:0000256" key="1">
    <source>
        <dbReference type="SAM" id="Phobius"/>
    </source>
</evidence>
<dbReference type="EMBL" id="RJTH01000002">
    <property type="protein sequence ID" value="RUM26284.1"/>
    <property type="molecule type" value="Genomic_DNA"/>
</dbReference>
<keyword evidence="2" id="KW-0378">Hydrolase</keyword>
<name>A0A432PP75_9HYPH</name>
<organism evidence="2 3">
    <name type="scientific">Rhizobium vallis</name>
    <dbReference type="NCBI Taxonomy" id="634290"/>
    <lineage>
        <taxon>Bacteria</taxon>
        <taxon>Pseudomonadati</taxon>
        <taxon>Pseudomonadota</taxon>
        <taxon>Alphaproteobacteria</taxon>
        <taxon>Hyphomicrobiales</taxon>
        <taxon>Rhizobiaceae</taxon>
        <taxon>Rhizobium/Agrobacterium group</taxon>
        <taxon>Rhizobium</taxon>
    </lineage>
</organism>
<dbReference type="InterPro" id="IPR007404">
    <property type="entry name" value="YdjM-like"/>
</dbReference>
<keyword evidence="3" id="KW-1185">Reference proteome</keyword>
<dbReference type="RefSeq" id="WP_126920568.1">
    <property type="nucleotide sequence ID" value="NZ_ML133687.1"/>
</dbReference>
<comment type="caution">
    <text evidence="2">The sequence shown here is derived from an EMBL/GenBank/DDBJ whole genome shotgun (WGS) entry which is preliminary data.</text>
</comment>
<dbReference type="Proteomes" id="UP000278823">
    <property type="component" value="Unassembled WGS sequence"/>
</dbReference>
<proteinExistence type="predicted"/>
<feature type="transmembrane region" description="Helical" evidence="1">
    <location>
        <begin position="6"/>
        <end position="23"/>
    </location>
</feature>
<sequence>MLVAHLPAGYILVPAGYILASAARRRSAAPGIMAAALVGSVLPDFDMIFFVLTGGKVHHHDYISHWPLFWLALAVVALPAVGRLAPRWFSAAAVFFAAVMLHMLMDTVAAPMLWLAPFDWSRFELTTVPATYSNWVVSFMLHWTFGLELLICATALIVAQRRNRRVRSAQRG</sequence>
<feature type="transmembrane region" description="Helical" evidence="1">
    <location>
        <begin position="135"/>
        <end position="159"/>
    </location>
</feature>
<protein>
    <submittedName>
        <fullName evidence="2">Metal-dependent hydrolase</fullName>
    </submittedName>
</protein>
<feature type="transmembrane region" description="Helical" evidence="1">
    <location>
        <begin position="63"/>
        <end position="81"/>
    </location>
</feature>
<evidence type="ECO:0000313" key="3">
    <source>
        <dbReference type="Proteomes" id="UP000278823"/>
    </source>
</evidence>
<accession>A0A432PP75</accession>
<dbReference type="AlphaFoldDB" id="A0A432PP75"/>